<dbReference type="InterPro" id="IPR006311">
    <property type="entry name" value="TAT_signal"/>
</dbReference>
<dbReference type="PROSITE" id="PS51318">
    <property type="entry name" value="TAT"/>
    <property type="match status" value="1"/>
</dbReference>
<dbReference type="InterPro" id="IPR013022">
    <property type="entry name" value="Xyl_isomerase-like_TIM-brl"/>
</dbReference>
<dbReference type="EMBL" id="CP063849">
    <property type="protein sequence ID" value="QOY91258.1"/>
    <property type="molecule type" value="Genomic_DNA"/>
</dbReference>
<sequence length="330" mass="35957">MREARQASWAGRFRAGNRGPSRRDFLNVAGGVAAGIACGPDRVLAAEPDFPRIGILIATTFTTGTLEERLDAVQASGLACVQMSMVCAGLPELPDEIPAEIPGRIRREAAARGIEIASATGTFNMCHPDVEQRRAGLRRLRVLAEACPRMGTSFIHICTGTRNPASMWRIHPDNGTPEAWRDMAACVREAADIARQAKVVLAFEPEMSNVVDSARKARRLLDEIGSPHLKVTIDPANLFHAGELPRMAEILDEAFSLVGKDMVLAHAKDIDRDGEAGHKPAGQGVLDYVRYLRLLRKYEFKGPLLLHGLSVEQVPGCLAFVRGRMALVPR</sequence>
<dbReference type="AlphaFoldDB" id="A0A7S7NWU7"/>
<dbReference type="KEGG" id="pfer:IRI77_15305"/>
<dbReference type="RefSeq" id="WP_194452912.1">
    <property type="nucleotide sequence ID" value="NZ_CP063849.1"/>
</dbReference>
<dbReference type="Gene3D" id="3.20.20.150">
    <property type="entry name" value="Divalent-metal-dependent TIM barrel enzymes"/>
    <property type="match status" value="1"/>
</dbReference>
<dbReference type="PANTHER" id="PTHR12110">
    <property type="entry name" value="HYDROXYPYRUVATE ISOMERASE"/>
    <property type="match status" value="1"/>
</dbReference>
<evidence type="ECO:0000313" key="2">
    <source>
        <dbReference type="EMBL" id="QOY91258.1"/>
    </source>
</evidence>
<dbReference type="InterPro" id="IPR050312">
    <property type="entry name" value="IolE/XylAMocC-like"/>
</dbReference>
<dbReference type="PANTHER" id="PTHR12110:SF21">
    <property type="entry name" value="XYLOSE ISOMERASE-LIKE TIM BARREL DOMAIN-CONTAINING PROTEIN"/>
    <property type="match status" value="1"/>
</dbReference>
<proteinExistence type="predicted"/>
<dbReference type="SUPFAM" id="SSF51658">
    <property type="entry name" value="Xylose isomerase-like"/>
    <property type="match status" value="1"/>
</dbReference>
<dbReference type="GO" id="GO:0016853">
    <property type="term" value="F:isomerase activity"/>
    <property type="evidence" value="ECO:0007669"/>
    <property type="project" value="UniProtKB-KW"/>
</dbReference>
<organism evidence="2 3">
    <name type="scientific">Paludibaculum fermentans</name>
    <dbReference type="NCBI Taxonomy" id="1473598"/>
    <lineage>
        <taxon>Bacteria</taxon>
        <taxon>Pseudomonadati</taxon>
        <taxon>Acidobacteriota</taxon>
        <taxon>Terriglobia</taxon>
        <taxon>Bryobacterales</taxon>
        <taxon>Bryobacteraceae</taxon>
        <taxon>Paludibaculum</taxon>
    </lineage>
</organism>
<dbReference type="InterPro" id="IPR036237">
    <property type="entry name" value="Xyl_isomerase-like_sf"/>
</dbReference>
<gene>
    <name evidence="2" type="ORF">IRI77_15305</name>
</gene>
<name>A0A7S7NWU7_PALFE</name>
<feature type="domain" description="Xylose isomerase-like TIM barrel" evidence="1">
    <location>
        <begin position="70"/>
        <end position="306"/>
    </location>
</feature>
<dbReference type="Proteomes" id="UP000593892">
    <property type="component" value="Chromosome"/>
</dbReference>
<dbReference type="Pfam" id="PF01261">
    <property type="entry name" value="AP_endonuc_2"/>
    <property type="match status" value="1"/>
</dbReference>
<keyword evidence="3" id="KW-1185">Reference proteome</keyword>
<accession>A0A7S7NWU7</accession>
<evidence type="ECO:0000313" key="3">
    <source>
        <dbReference type="Proteomes" id="UP000593892"/>
    </source>
</evidence>
<evidence type="ECO:0000259" key="1">
    <source>
        <dbReference type="Pfam" id="PF01261"/>
    </source>
</evidence>
<reference evidence="2 3" key="1">
    <citation type="submission" date="2020-10" db="EMBL/GenBank/DDBJ databases">
        <title>Complete genome sequence of Paludibaculum fermentans P105T, a facultatively anaerobic acidobacterium capable of dissimilatory Fe(III) reduction.</title>
        <authorList>
            <person name="Dedysh S.N."/>
            <person name="Beletsky A.V."/>
            <person name="Kulichevskaya I.S."/>
            <person name="Mardanov A.V."/>
            <person name="Ravin N.V."/>
        </authorList>
    </citation>
    <scope>NUCLEOTIDE SEQUENCE [LARGE SCALE GENOMIC DNA]</scope>
    <source>
        <strain evidence="2 3">P105</strain>
    </source>
</reference>
<protein>
    <submittedName>
        <fullName evidence="2">Sugar phosphate isomerase/epimerase</fullName>
    </submittedName>
</protein>
<keyword evidence="2" id="KW-0413">Isomerase</keyword>